<keyword evidence="7" id="KW-0411">Iron-sulfur</keyword>
<evidence type="ECO:0000256" key="4">
    <source>
        <dbReference type="ARBA" id="ARBA00022723"/>
    </source>
</evidence>
<evidence type="ECO:0000313" key="11">
    <source>
        <dbReference type="Proteomes" id="UP000320766"/>
    </source>
</evidence>
<feature type="domain" description="Nitrite/Sulfite reductase ferredoxin-like" evidence="9">
    <location>
        <begin position="337"/>
        <end position="401"/>
    </location>
</feature>
<evidence type="ECO:0000256" key="2">
    <source>
        <dbReference type="ARBA" id="ARBA00022485"/>
    </source>
</evidence>
<keyword evidence="4" id="KW-0479">Metal-binding</keyword>
<dbReference type="EMBL" id="RXIL01000070">
    <property type="protein sequence ID" value="RZN69675.1"/>
    <property type="molecule type" value="Genomic_DNA"/>
</dbReference>
<dbReference type="Gene3D" id="3.30.413.10">
    <property type="entry name" value="Sulfite Reductase Hemoprotein, domain 1"/>
    <property type="match status" value="2"/>
</dbReference>
<organism evidence="10 11">
    <name type="scientific">Candidatus Methanolliviera hydrocarbonicum</name>
    <dbReference type="NCBI Taxonomy" id="2491085"/>
    <lineage>
        <taxon>Archaea</taxon>
        <taxon>Methanobacteriati</taxon>
        <taxon>Methanobacteriota</taxon>
        <taxon>Candidatus Methanoliparia</taxon>
        <taxon>Candidatus Methanoliparales</taxon>
        <taxon>Candidatus Methanollivieraceae</taxon>
        <taxon>Candidatus Methanolliviera</taxon>
    </lineage>
</organism>
<evidence type="ECO:0000313" key="10">
    <source>
        <dbReference type="EMBL" id="RZN69675.1"/>
    </source>
</evidence>
<dbReference type="PRINTS" id="PR00397">
    <property type="entry name" value="SIROHAEM"/>
</dbReference>
<sequence length="556" mass="62401">MRVSSKIRGGSLIRQRSGEELIFSTCLLVRQKLSGIKMTDIEEIKSERDGFDSLQDIKRSSVAGFDSIKEEDFERFKWYGVIHESRTGKYFMLRIRVPGGQLNSRQLGTIGELSKRYARGFADITTRQNIQLHWLKIEEIPKMIDELSAVGLTTKGTSGDTIANIITCPVAGFDRYEMYDTSNLVSDMSRHLLKNKDFSNLPRKFKIAISGCRLDCAKTEVNDVGFVAVKRKIGREEEVGFDLTIGGGLSLVPRFARSLGVFIKPEDVIEACAAVLEIFRDHGNRSRRNRARLKFLIDDWGEDKIRSALESKIKREFIRIETDYVRGEFTDHVGTFEQKQAGYYYNGISIPCGRITAEQMVGLAKLADDYGDGLMRTTAMQNIVILNVLKENLSKLDDGIDKLGLSKKPSPVERGLVCCIGEEFCKYGLVGTKRWGSDIVKTLGQNLILENSENIGLHVTGCHHGCAGNLIADIGLEGCLCKVDGEDAEAFNIRLGGRLGKEAMFGRMIERRVPINVAKIKIERLLGIYSKNRDKGESFKDFCARHTEQELAEYMA</sequence>
<gene>
    <name evidence="10" type="ORF">EF807_04250</name>
</gene>
<keyword evidence="6" id="KW-0408">Iron</keyword>
<feature type="domain" description="Nitrite/Sulfite reductase ferredoxin-like" evidence="9">
    <location>
        <begin position="83"/>
        <end position="149"/>
    </location>
</feature>
<dbReference type="Pfam" id="PF03460">
    <property type="entry name" value="NIR_SIR_ferr"/>
    <property type="match status" value="2"/>
</dbReference>
<evidence type="ECO:0000256" key="6">
    <source>
        <dbReference type="ARBA" id="ARBA00023004"/>
    </source>
</evidence>
<dbReference type="GO" id="GO:0046872">
    <property type="term" value="F:metal ion binding"/>
    <property type="evidence" value="ECO:0007669"/>
    <property type="project" value="UniProtKB-KW"/>
</dbReference>
<dbReference type="Pfam" id="PF01077">
    <property type="entry name" value="NIR_SIR"/>
    <property type="match status" value="1"/>
</dbReference>
<dbReference type="Proteomes" id="UP000320766">
    <property type="component" value="Unassembled WGS sequence"/>
</dbReference>
<feature type="domain" description="Nitrite/sulphite reductase 4Fe-4S" evidence="8">
    <location>
        <begin position="158"/>
        <end position="315"/>
    </location>
</feature>
<evidence type="ECO:0000256" key="1">
    <source>
        <dbReference type="ARBA" id="ARBA00010429"/>
    </source>
</evidence>
<evidence type="ECO:0000256" key="3">
    <source>
        <dbReference type="ARBA" id="ARBA00022617"/>
    </source>
</evidence>
<dbReference type="InterPro" id="IPR005117">
    <property type="entry name" value="NiRdtase/SiRdtase_haem-b_fer"/>
</dbReference>
<comment type="caution">
    <text evidence="10">The sequence shown here is derived from an EMBL/GenBank/DDBJ whole genome shotgun (WGS) entry which is preliminary data.</text>
</comment>
<protein>
    <submittedName>
        <fullName evidence="10">Nitrite/sulfite reductase</fullName>
    </submittedName>
</protein>
<evidence type="ECO:0000256" key="5">
    <source>
        <dbReference type="ARBA" id="ARBA00023002"/>
    </source>
</evidence>
<keyword evidence="2" id="KW-0004">4Fe-4S</keyword>
<dbReference type="PROSITE" id="PS00365">
    <property type="entry name" value="NIR_SIR"/>
    <property type="match status" value="2"/>
</dbReference>
<dbReference type="PANTHER" id="PTHR32439">
    <property type="entry name" value="FERREDOXIN--NITRITE REDUCTASE, CHLOROPLASTIC"/>
    <property type="match status" value="1"/>
</dbReference>
<dbReference type="InterPro" id="IPR045854">
    <property type="entry name" value="NO2/SO3_Rdtase_4Fe4S_sf"/>
</dbReference>
<dbReference type="AlphaFoldDB" id="A0A520KX59"/>
<dbReference type="SUPFAM" id="SSF56014">
    <property type="entry name" value="Nitrite and sulphite reductase 4Fe-4S domain-like"/>
    <property type="match status" value="2"/>
</dbReference>
<dbReference type="GO" id="GO:0016491">
    <property type="term" value="F:oxidoreductase activity"/>
    <property type="evidence" value="ECO:0007669"/>
    <property type="project" value="UniProtKB-KW"/>
</dbReference>
<keyword evidence="5" id="KW-0560">Oxidoreductase</keyword>
<dbReference type="InterPro" id="IPR006067">
    <property type="entry name" value="NO2/SO3_Rdtase_4Fe4S_dom"/>
</dbReference>
<dbReference type="GO" id="GO:0020037">
    <property type="term" value="F:heme binding"/>
    <property type="evidence" value="ECO:0007669"/>
    <property type="project" value="InterPro"/>
</dbReference>
<accession>A0A520KX59</accession>
<dbReference type="Gene3D" id="3.90.480.20">
    <property type="match status" value="1"/>
</dbReference>
<comment type="similarity">
    <text evidence="1">Belongs to the nitrite and sulfite reductase 4Fe-4S domain family.</text>
</comment>
<proteinExistence type="inferred from homology"/>
<dbReference type="PANTHER" id="PTHR32439:SF0">
    <property type="entry name" value="FERREDOXIN--NITRITE REDUCTASE, CHLOROPLASTIC"/>
    <property type="match status" value="1"/>
</dbReference>
<dbReference type="InterPro" id="IPR051329">
    <property type="entry name" value="NIR_SIR_4Fe-4S"/>
</dbReference>
<dbReference type="InterPro" id="IPR006066">
    <property type="entry name" value="NO2/SO3_Rdtase_FeS/sirohaem_BS"/>
</dbReference>
<evidence type="ECO:0000259" key="8">
    <source>
        <dbReference type="Pfam" id="PF01077"/>
    </source>
</evidence>
<evidence type="ECO:0000256" key="7">
    <source>
        <dbReference type="ARBA" id="ARBA00023014"/>
    </source>
</evidence>
<reference evidence="10 11" key="1">
    <citation type="journal article" date="2019" name="Nat. Microbiol.">
        <title>Wide diversity of methane and short-chain alkane metabolisms in uncultured archaea.</title>
        <authorList>
            <person name="Borrel G."/>
            <person name="Adam P.S."/>
            <person name="McKay L.J."/>
            <person name="Chen L.X."/>
            <person name="Sierra-Garcia I.N."/>
            <person name="Sieber C.M."/>
            <person name="Letourneur Q."/>
            <person name="Ghozlane A."/>
            <person name="Andersen G.L."/>
            <person name="Li W.J."/>
            <person name="Hallam S.J."/>
            <person name="Muyzer G."/>
            <person name="de Oliveira V.M."/>
            <person name="Inskeep W.P."/>
            <person name="Banfield J.F."/>
            <person name="Gribaldo S."/>
        </authorList>
    </citation>
    <scope>NUCLEOTIDE SEQUENCE [LARGE SCALE GENOMIC DNA]</scope>
    <source>
        <strain evidence="10">NM1b</strain>
    </source>
</reference>
<dbReference type="InterPro" id="IPR036136">
    <property type="entry name" value="Nit/Sulf_reduc_fer-like_dom_sf"/>
</dbReference>
<name>A0A520KX59_9EURY</name>
<keyword evidence="3" id="KW-0349">Heme</keyword>
<evidence type="ECO:0000259" key="9">
    <source>
        <dbReference type="Pfam" id="PF03460"/>
    </source>
</evidence>
<dbReference type="SUPFAM" id="SSF55124">
    <property type="entry name" value="Nitrite/Sulfite reductase N-terminal domain-like"/>
    <property type="match status" value="2"/>
</dbReference>
<dbReference type="GO" id="GO:0051539">
    <property type="term" value="F:4 iron, 4 sulfur cluster binding"/>
    <property type="evidence" value="ECO:0007669"/>
    <property type="project" value="UniProtKB-KW"/>
</dbReference>